<dbReference type="Proteomes" id="UP001627408">
    <property type="component" value="Unassembled WGS sequence"/>
</dbReference>
<reference evidence="3 4" key="1">
    <citation type="submission" date="2024-08" db="EMBL/GenBank/DDBJ databases">
        <title>Tateyamaria sp. nov., isolated from marine algae.</title>
        <authorList>
            <person name="Choi B.J."/>
            <person name="Kim J.M."/>
            <person name="Lee J.K."/>
            <person name="Choi D.G."/>
            <person name="Bayburt H."/>
            <person name="Baek J.H."/>
            <person name="Han D.M."/>
            <person name="Jeon C.O."/>
        </authorList>
    </citation>
    <scope>NUCLEOTIDE SEQUENCE [LARGE SCALE GENOMIC DNA]</scope>
    <source>
        <strain evidence="3 4">KMU-156</strain>
    </source>
</reference>
<dbReference type="InterPro" id="IPR001638">
    <property type="entry name" value="Solute-binding_3/MltF_N"/>
</dbReference>
<gene>
    <name evidence="3" type="ORF">ACERZ8_21160</name>
</gene>
<dbReference type="PANTHER" id="PTHR38834:SF3">
    <property type="entry name" value="SOLUTE-BINDING PROTEIN FAMILY 3_N-TERMINAL DOMAIN-CONTAINING PROTEIN"/>
    <property type="match status" value="1"/>
</dbReference>
<evidence type="ECO:0000259" key="2">
    <source>
        <dbReference type="Pfam" id="PF00497"/>
    </source>
</evidence>
<organism evidence="3 4">
    <name type="scientific">Tateyamaria armeniaca</name>
    <dbReference type="NCBI Taxonomy" id="2518930"/>
    <lineage>
        <taxon>Bacteria</taxon>
        <taxon>Pseudomonadati</taxon>
        <taxon>Pseudomonadota</taxon>
        <taxon>Alphaproteobacteria</taxon>
        <taxon>Rhodobacterales</taxon>
        <taxon>Roseobacteraceae</taxon>
        <taxon>Tateyamaria</taxon>
    </lineage>
</organism>
<proteinExistence type="predicted"/>
<feature type="chain" id="PRO_5047032120" evidence="1">
    <location>
        <begin position="35"/>
        <end position="254"/>
    </location>
</feature>
<dbReference type="RefSeq" id="WP_407594417.1">
    <property type="nucleotide sequence ID" value="NZ_JBHDIY010000003.1"/>
</dbReference>
<feature type="signal peptide" evidence="1">
    <location>
        <begin position="1"/>
        <end position="34"/>
    </location>
</feature>
<dbReference type="SUPFAM" id="SSF53850">
    <property type="entry name" value="Periplasmic binding protein-like II"/>
    <property type="match status" value="1"/>
</dbReference>
<keyword evidence="4" id="KW-1185">Reference proteome</keyword>
<keyword evidence="1" id="KW-0732">Signal</keyword>
<feature type="domain" description="Solute-binding protein family 3/N-terminal" evidence="2">
    <location>
        <begin position="43"/>
        <end position="253"/>
    </location>
</feature>
<dbReference type="Pfam" id="PF00497">
    <property type="entry name" value="SBP_bac_3"/>
    <property type="match status" value="1"/>
</dbReference>
<protein>
    <submittedName>
        <fullName evidence="3">Substrate-binding periplasmic protein</fullName>
    </submittedName>
</protein>
<sequence>MTYTLQILANLRRTILAASAALAMIAAGPLPAEAQQNDDADCVIAAHYPPYIIGDTPTNAGISIDVMRAAAARAGRTIRFEIMPFKRTLHVLATDATCMMPVLYRNESREPLYRWIAAYDATELHFLTVGDRVNTIEEGRQLGSIGVETSASAYQLLSGLEFDNLVEIANPLSSARMLHAGRIDAWAQSSKAATGVWNELGLEPPLQVGDPIYAVPVYVVAGLGFPDELADIYKNAIESLVADGTAARIISSYE</sequence>
<dbReference type="EMBL" id="JBHDIY010000003">
    <property type="protein sequence ID" value="MFL4472266.1"/>
    <property type="molecule type" value="Genomic_DNA"/>
</dbReference>
<evidence type="ECO:0000256" key="1">
    <source>
        <dbReference type="SAM" id="SignalP"/>
    </source>
</evidence>
<accession>A0ABW8UYZ3</accession>
<dbReference type="PANTHER" id="PTHR38834">
    <property type="entry name" value="PERIPLASMIC SUBSTRATE BINDING PROTEIN FAMILY 3"/>
    <property type="match status" value="1"/>
</dbReference>
<evidence type="ECO:0000313" key="4">
    <source>
        <dbReference type="Proteomes" id="UP001627408"/>
    </source>
</evidence>
<dbReference type="Gene3D" id="3.40.190.10">
    <property type="entry name" value="Periplasmic binding protein-like II"/>
    <property type="match status" value="2"/>
</dbReference>
<evidence type="ECO:0000313" key="3">
    <source>
        <dbReference type="EMBL" id="MFL4472266.1"/>
    </source>
</evidence>
<comment type="caution">
    <text evidence="3">The sequence shown here is derived from an EMBL/GenBank/DDBJ whole genome shotgun (WGS) entry which is preliminary data.</text>
</comment>
<name>A0ABW8UYZ3_9RHOB</name>